<gene>
    <name evidence="1" type="ORF">GPM918_LOCUS35593</name>
    <name evidence="2" type="ORF">SRO942_LOCUS36311</name>
</gene>
<evidence type="ECO:0000313" key="3">
    <source>
        <dbReference type="Proteomes" id="UP000663829"/>
    </source>
</evidence>
<comment type="caution">
    <text evidence="1">The sequence shown here is derived from an EMBL/GenBank/DDBJ whole genome shotgun (WGS) entry which is preliminary data.</text>
</comment>
<accession>A0A815RG48</accession>
<name>A0A815RG48_9BILA</name>
<feature type="non-terminal residue" evidence="1">
    <location>
        <position position="1"/>
    </location>
</feature>
<evidence type="ECO:0000313" key="1">
    <source>
        <dbReference type="EMBL" id="CAF1474664.1"/>
    </source>
</evidence>
<protein>
    <submittedName>
        <fullName evidence="1">Uncharacterized protein</fullName>
    </submittedName>
</protein>
<dbReference type="Proteomes" id="UP000681722">
    <property type="component" value="Unassembled WGS sequence"/>
</dbReference>
<evidence type="ECO:0000313" key="2">
    <source>
        <dbReference type="EMBL" id="CAF4341258.1"/>
    </source>
</evidence>
<dbReference type="EMBL" id="CAJNOQ010020741">
    <property type="protein sequence ID" value="CAF1474664.1"/>
    <property type="molecule type" value="Genomic_DNA"/>
</dbReference>
<organism evidence="1 3">
    <name type="scientific">Didymodactylos carnosus</name>
    <dbReference type="NCBI Taxonomy" id="1234261"/>
    <lineage>
        <taxon>Eukaryota</taxon>
        <taxon>Metazoa</taxon>
        <taxon>Spiralia</taxon>
        <taxon>Gnathifera</taxon>
        <taxon>Rotifera</taxon>
        <taxon>Eurotatoria</taxon>
        <taxon>Bdelloidea</taxon>
        <taxon>Philodinida</taxon>
        <taxon>Philodinidae</taxon>
        <taxon>Didymodactylos</taxon>
    </lineage>
</organism>
<sequence>IALETSATVKDILESKFVGAKEEDILEDTVGEKVVLKKLENNSALEESVEADEDKY</sequence>
<reference evidence="1" key="1">
    <citation type="submission" date="2021-02" db="EMBL/GenBank/DDBJ databases">
        <authorList>
            <person name="Nowell W R."/>
        </authorList>
    </citation>
    <scope>NUCLEOTIDE SEQUENCE</scope>
</reference>
<dbReference type="Proteomes" id="UP000663829">
    <property type="component" value="Unassembled WGS sequence"/>
</dbReference>
<dbReference type="AlphaFoldDB" id="A0A815RG48"/>
<proteinExistence type="predicted"/>
<dbReference type="EMBL" id="CAJOBC010086209">
    <property type="protein sequence ID" value="CAF4341258.1"/>
    <property type="molecule type" value="Genomic_DNA"/>
</dbReference>
<keyword evidence="3" id="KW-1185">Reference proteome</keyword>